<evidence type="ECO:0000313" key="3">
    <source>
        <dbReference type="Proteomes" id="UP000078532"/>
    </source>
</evidence>
<dbReference type="AlphaFoldDB" id="A0A1B7LD19"/>
<dbReference type="Proteomes" id="UP000078532">
    <property type="component" value="Unassembled WGS sequence"/>
</dbReference>
<feature type="compositionally biased region" description="Polar residues" evidence="1">
    <location>
        <begin position="95"/>
        <end position="104"/>
    </location>
</feature>
<comment type="caution">
    <text evidence="2">The sequence shown here is derived from an EMBL/GenBank/DDBJ whole genome shotgun (WGS) entry which is preliminary data.</text>
</comment>
<sequence>MSGWQAGFKLTGMGGRYGILMAGSGLIRISGRLLRNAIGNGLFLMYLVKIFPLTGTFPKTVGYSSNLTGGPLIAGQTRFLNRKKNISHHAGKQGKAQSGNQEGNRNPEVYFAHTSHRLS</sequence>
<evidence type="ECO:0000313" key="2">
    <source>
        <dbReference type="EMBL" id="OAT80800.1"/>
    </source>
</evidence>
<organism evidence="2 3">
    <name type="scientific">Desulfotomaculum copahuensis</name>
    <dbReference type="NCBI Taxonomy" id="1838280"/>
    <lineage>
        <taxon>Bacteria</taxon>
        <taxon>Bacillati</taxon>
        <taxon>Bacillota</taxon>
        <taxon>Clostridia</taxon>
        <taxon>Eubacteriales</taxon>
        <taxon>Desulfotomaculaceae</taxon>
        <taxon>Desulfotomaculum</taxon>
    </lineage>
</organism>
<protein>
    <submittedName>
        <fullName evidence="2">Uncharacterized protein</fullName>
    </submittedName>
</protein>
<dbReference type="EMBL" id="LYVF01000172">
    <property type="protein sequence ID" value="OAT80800.1"/>
    <property type="molecule type" value="Genomic_DNA"/>
</dbReference>
<reference evidence="2 3" key="1">
    <citation type="submission" date="2016-04" db="EMBL/GenBank/DDBJ databases">
        <authorList>
            <person name="Evans L.H."/>
            <person name="Alamgir A."/>
            <person name="Owens N."/>
            <person name="Weber N.D."/>
            <person name="Virtaneva K."/>
            <person name="Barbian K."/>
            <person name="Babar A."/>
            <person name="Rosenke K."/>
        </authorList>
    </citation>
    <scope>NUCLEOTIDE SEQUENCE [LARGE SCALE GENOMIC DNA]</scope>
    <source>
        <strain evidence="2 3">LMa1</strain>
    </source>
</reference>
<gene>
    <name evidence="2" type="ORF">A6M21_12470</name>
</gene>
<feature type="region of interest" description="Disordered" evidence="1">
    <location>
        <begin position="84"/>
        <end position="119"/>
    </location>
</feature>
<evidence type="ECO:0000256" key="1">
    <source>
        <dbReference type="SAM" id="MobiDB-lite"/>
    </source>
</evidence>
<proteinExistence type="predicted"/>
<keyword evidence="3" id="KW-1185">Reference proteome</keyword>
<name>A0A1B7LD19_9FIRM</name>
<accession>A0A1B7LD19</accession>